<dbReference type="InterPro" id="IPR026352">
    <property type="entry name" value="Nanowire_3heme"/>
</dbReference>
<sequence>MCDPVVVKKRLPNLCNKVFGAFLFFALVVPVFSASPAYSEHGDIIINNYSDREGMRPVIFSHWFHRIRFRCRVCHSEVGFIMEAGGNKITMAKIIKGEYCGACHNGDIAWGVQNCDVCHSAIKGTKTGVRGSHRTKGPGKW</sequence>
<accession>A0A3B1BH90</accession>
<dbReference type="Gene3D" id="3.90.10.10">
    <property type="entry name" value="Cytochrome C3"/>
    <property type="match status" value="1"/>
</dbReference>
<name>A0A3B1BH90_9ZZZZ</name>
<dbReference type="Pfam" id="PF14522">
    <property type="entry name" value="Cytochrome_C7"/>
    <property type="match status" value="1"/>
</dbReference>
<evidence type="ECO:0000313" key="2">
    <source>
        <dbReference type="EMBL" id="VAX15472.1"/>
    </source>
</evidence>
<dbReference type="NCBIfam" id="TIGR04257">
    <property type="entry name" value="nanowire_3heme"/>
    <property type="match status" value="1"/>
</dbReference>
<feature type="domain" description="Cytochrome c7-like" evidence="1">
    <location>
        <begin position="58"/>
        <end position="120"/>
    </location>
</feature>
<dbReference type="AlphaFoldDB" id="A0A3B1BH90"/>
<dbReference type="InterPro" id="IPR029467">
    <property type="entry name" value="Cyt_c7-like"/>
</dbReference>
<organism evidence="2">
    <name type="scientific">hydrothermal vent metagenome</name>
    <dbReference type="NCBI Taxonomy" id="652676"/>
    <lineage>
        <taxon>unclassified sequences</taxon>
        <taxon>metagenomes</taxon>
        <taxon>ecological metagenomes</taxon>
    </lineage>
</organism>
<evidence type="ECO:0000259" key="1">
    <source>
        <dbReference type="Pfam" id="PF14522"/>
    </source>
</evidence>
<gene>
    <name evidence="2" type="ORF">MNBD_NITROSPINAE01-748</name>
</gene>
<protein>
    <recommendedName>
        <fullName evidence="1">Cytochrome c7-like domain-containing protein</fullName>
    </recommendedName>
</protein>
<dbReference type="EMBL" id="UOGC01000010">
    <property type="protein sequence ID" value="VAX15472.1"/>
    <property type="molecule type" value="Genomic_DNA"/>
</dbReference>
<proteinExistence type="predicted"/>
<dbReference type="InterPro" id="IPR036280">
    <property type="entry name" value="Multihaem_cyt_sf"/>
</dbReference>
<reference evidence="2" key="1">
    <citation type="submission" date="2018-06" db="EMBL/GenBank/DDBJ databases">
        <authorList>
            <person name="Zhirakovskaya E."/>
        </authorList>
    </citation>
    <scope>NUCLEOTIDE SEQUENCE</scope>
</reference>
<dbReference type="SUPFAM" id="SSF48695">
    <property type="entry name" value="Multiheme cytochromes"/>
    <property type="match status" value="1"/>
</dbReference>